<sequence length="186" mass="19909">MSSPWLWYASRACGVVTMVLLTTVVLLGLFTASGTRPHDSVPAVAMGLHRVLGLGITVFVAAHAGTAILDTYVPIGWISAIAPFTSDYHREWVGLGAIAFDLLAAVILTSLLRHRISAGMWRAVHWATYVLAPIAVVHGLMMATPQQPILSAVTLGCAIAMVSGAAWRWLSPATRRRSGPAARDWI</sequence>
<feature type="transmembrane region" description="Helical" evidence="5">
    <location>
        <begin position="92"/>
        <end position="112"/>
    </location>
</feature>
<reference evidence="7 8" key="1">
    <citation type="journal article" date="2014" name="Appl. Environ. Microbiol.">
        <title>Insights into the Microbial Degradation of Rubber and Gutta-Percha by Analysis of the Complete Genome of Nocardia nova SH22a.</title>
        <authorList>
            <person name="Luo Q."/>
            <person name="Hiessl S."/>
            <person name="Poehlein A."/>
            <person name="Daniel R."/>
            <person name="Steinbuchel A."/>
        </authorList>
    </citation>
    <scope>NUCLEOTIDE SEQUENCE [LARGE SCALE GENOMIC DNA]</scope>
    <source>
        <strain evidence="7">SH22a</strain>
    </source>
</reference>
<dbReference type="OrthoDB" id="4827239at2"/>
<dbReference type="AlphaFoldDB" id="W5THT0"/>
<keyword evidence="8" id="KW-1185">Reference proteome</keyword>
<feature type="transmembrane region" description="Helical" evidence="5">
    <location>
        <begin position="149"/>
        <end position="170"/>
    </location>
</feature>
<dbReference type="eggNOG" id="COG4097">
    <property type="taxonomic scope" value="Bacteria"/>
</dbReference>
<feature type="domain" description="Ferric oxidoreductase" evidence="6">
    <location>
        <begin position="13"/>
        <end position="135"/>
    </location>
</feature>
<comment type="subcellular location">
    <subcellularLocation>
        <location evidence="1">Membrane</location>
        <topology evidence="1">Multi-pass membrane protein</topology>
    </subcellularLocation>
</comment>
<dbReference type="RefSeq" id="WP_025350292.1">
    <property type="nucleotide sequence ID" value="NZ_CP006850.1"/>
</dbReference>
<feature type="transmembrane region" description="Helical" evidence="5">
    <location>
        <begin position="6"/>
        <end position="30"/>
    </location>
</feature>
<gene>
    <name evidence="7" type="ORF">NONO_c40910</name>
</gene>
<evidence type="ECO:0000256" key="3">
    <source>
        <dbReference type="ARBA" id="ARBA00022989"/>
    </source>
</evidence>
<name>W5THT0_9NOCA</name>
<keyword evidence="3 5" id="KW-1133">Transmembrane helix</keyword>
<dbReference type="GO" id="GO:0016020">
    <property type="term" value="C:membrane"/>
    <property type="evidence" value="ECO:0007669"/>
    <property type="project" value="UniProtKB-SubCell"/>
</dbReference>
<keyword evidence="2 5" id="KW-0812">Transmembrane</keyword>
<dbReference type="STRING" id="1415166.NONO_c40910"/>
<dbReference type="InterPro" id="IPR013130">
    <property type="entry name" value="Fe3_Rdtase_TM_dom"/>
</dbReference>
<organism evidence="7 8">
    <name type="scientific">Nocardia nova SH22a</name>
    <dbReference type="NCBI Taxonomy" id="1415166"/>
    <lineage>
        <taxon>Bacteria</taxon>
        <taxon>Bacillati</taxon>
        <taxon>Actinomycetota</taxon>
        <taxon>Actinomycetes</taxon>
        <taxon>Mycobacteriales</taxon>
        <taxon>Nocardiaceae</taxon>
        <taxon>Nocardia</taxon>
    </lineage>
</organism>
<evidence type="ECO:0000313" key="8">
    <source>
        <dbReference type="Proteomes" id="UP000019150"/>
    </source>
</evidence>
<dbReference type="KEGG" id="nno:NONO_c40910"/>
<dbReference type="EMBL" id="CP006850">
    <property type="protein sequence ID" value="AHH18875.1"/>
    <property type="molecule type" value="Genomic_DNA"/>
</dbReference>
<dbReference type="HOGENOM" id="CLU_083317_1_0_11"/>
<evidence type="ECO:0000313" key="7">
    <source>
        <dbReference type="EMBL" id="AHH18875.1"/>
    </source>
</evidence>
<evidence type="ECO:0000256" key="2">
    <source>
        <dbReference type="ARBA" id="ARBA00022692"/>
    </source>
</evidence>
<dbReference type="Pfam" id="PF01794">
    <property type="entry name" value="Ferric_reduct"/>
    <property type="match status" value="1"/>
</dbReference>
<keyword evidence="4 5" id="KW-0472">Membrane</keyword>
<proteinExistence type="predicted"/>
<protein>
    <submittedName>
        <fullName evidence="7">Ferric reductase domain-containing protein</fullName>
    </submittedName>
</protein>
<feature type="transmembrane region" description="Helical" evidence="5">
    <location>
        <begin position="124"/>
        <end position="143"/>
    </location>
</feature>
<feature type="transmembrane region" description="Helical" evidence="5">
    <location>
        <begin position="51"/>
        <end position="72"/>
    </location>
</feature>
<evidence type="ECO:0000256" key="1">
    <source>
        <dbReference type="ARBA" id="ARBA00004141"/>
    </source>
</evidence>
<evidence type="ECO:0000256" key="5">
    <source>
        <dbReference type="SAM" id="Phobius"/>
    </source>
</evidence>
<evidence type="ECO:0000256" key="4">
    <source>
        <dbReference type="ARBA" id="ARBA00023136"/>
    </source>
</evidence>
<accession>W5THT0</accession>
<dbReference type="Proteomes" id="UP000019150">
    <property type="component" value="Chromosome"/>
</dbReference>
<evidence type="ECO:0000259" key="6">
    <source>
        <dbReference type="Pfam" id="PF01794"/>
    </source>
</evidence>
<dbReference type="PATRIC" id="fig|1415166.3.peg.4197"/>